<sequence length="337" mass="36007">MDATLDADEGLAVAPMAAWPAWPEYGLVDDLLPTLARWHRAGRRVALATLTDIDGSSPRPLGSEMAVADDGSVVGYVSGGCVEAEVAREALAALADGRVRHLDYGAGSPTIDIQLSCGGRIGIVVRPMMDLGGYVLAREQARARREICTVLTERKSGRTWVESGDVDPARGVFARPHVPPTRLVVVGGDPVTLGLAKLAPQFGLEVSLLRPVGPEHAPRDLALALYDRRRLDVALTELPLDRWTAVYSLTHDSYSDRMVAIHALRSDAFCVGILGSRRKIAPHLRALERDGLDGTALKRLHLPAGLTIGARSPVEIALSILAQVIGARDAVPQSRSA</sequence>
<evidence type="ECO:0000313" key="3">
    <source>
        <dbReference type="EMBL" id="CAI9120047.1"/>
    </source>
</evidence>
<evidence type="ECO:0000259" key="1">
    <source>
        <dbReference type="Pfam" id="PF02625"/>
    </source>
</evidence>
<dbReference type="EMBL" id="CATKSH010000004">
    <property type="protein sequence ID" value="CAI9120047.1"/>
    <property type="molecule type" value="Genomic_DNA"/>
</dbReference>
<dbReference type="InterPro" id="IPR027051">
    <property type="entry name" value="XdhC_Rossmann_dom"/>
</dbReference>
<evidence type="ECO:0000313" key="4">
    <source>
        <dbReference type="Proteomes" id="UP001176960"/>
    </source>
</evidence>
<feature type="domain" description="XdhC Rossmann" evidence="2">
    <location>
        <begin position="183"/>
        <end position="324"/>
    </location>
</feature>
<protein>
    <submittedName>
        <fullName evidence="3">XdhC family protein</fullName>
    </submittedName>
</protein>
<feature type="domain" description="XdhC- CoxI" evidence="1">
    <location>
        <begin position="38"/>
        <end position="105"/>
    </location>
</feature>
<dbReference type="Proteomes" id="UP001176960">
    <property type="component" value="Unassembled WGS sequence"/>
</dbReference>
<gene>
    <name evidence="3" type="ORF">LMG32879_000875</name>
</gene>
<dbReference type="Gene3D" id="3.40.50.720">
    <property type="entry name" value="NAD(P)-binding Rossmann-like Domain"/>
    <property type="match status" value="1"/>
</dbReference>
<dbReference type="Pfam" id="PF02625">
    <property type="entry name" value="XdhC_CoxI"/>
    <property type="match status" value="1"/>
</dbReference>
<comment type="caution">
    <text evidence="3">The sequence shown here is derived from an EMBL/GenBank/DDBJ whole genome shotgun (WGS) entry which is preliminary data.</text>
</comment>
<dbReference type="InterPro" id="IPR003777">
    <property type="entry name" value="XdhC_CoxI"/>
</dbReference>
<name>A0AA35V949_9PROT</name>
<dbReference type="PANTHER" id="PTHR30388:SF4">
    <property type="entry name" value="MOLYBDENUM COFACTOR INSERTION CHAPERONE PAOD"/>
    <property type="match status" value="1"/>
</dbReference>
<organism evidence="3 4">
    <name type="scientific">Brytella acorum</name>
    <dbReference type="NCBI Taxonomy" id="2959299"/>
    <lineage>
        <taxon>Bacteria</taxon>
        <taxon>Pseudomonadati</taxon>
        <taxon>Pseudomonadota</taxon>
        <taxon>Alphaproteobacteria</taxon>
        <taxon>Acetobacterales</taxon>
        <taxon>Acetobacteraceae</taxon>
        <taxon>Brytella</taxon>
    </lineage>
</organism>
<dbReference type="InterPro" id="IPR052698">
    <property type="entry name" value="MoCofactor_Util/Proc"/>
</dbReference>
<dbReference type="PANTHER" id="PTHR30388">
    <property type="entry name" value="ALDEHYDE OXIDOREDUCTASE MOLYBDENUM COFACTOR ASSEMBLY PROTEIN"/>
    <property type="match status" value="1"/>
</dbReference>
<dbReference type="AlphaFoldDB" id="A0AA35V949"/>
<keyword evidence="4" id="KW-1185">Reference proteome</keyword>
<reference evidence="3" key="1">
    <citation type="submission" date="2023-03" db="EMBL/GenBank/DDBJ databases">
        <authorList>
            <person name="Cleenwerck I."/>
        </authorList>
    </citation>
    <scope>NUCLEOTIDE SEQUENCE</scope>
    <source>
        <strain evidence="3">LMG 32879</strain>
    </source>
</reference>
<proteinExistence type="predicted"/>
<dbReference type="RefSeq" id="WP_289841846.1">
    <property type="nucleotide sequence ID" value="NZ_CATKSH010000004.1"/>
</dbReference>
<evidence type="ECO:0000259" key="2">
    <source>
        <dbReference type="Pfam" id="PF13478"/>
    </source>
</evidence>
<dbReference type="Pfam" id="PF13478">
    <property type="entry name" value="XdhC_C"/>
    <property type="match status" value="1"/>
</dbReference>
<accession>A0AA35V949</accession>